<dbReference type="PRINTS" id="PR01099">
    <property type="entry name" value="HYETHTZKNASE"/>
</dbReference>
<dbReference type="HAMAP" id="MF_00228">
    <property type="entry name" value="Thz_kinase"/>
    <property type="match status" value="1"/>
</dbReference>
<proteinExistence type="inferred from homology"/>
<dbReference type="EMBL" id="JAFLNC010000001">
    <property type="protein sequence ID" value="MBO0332810.1"/>
    <property type="molecule type" value="Genomic_DNA"/>
</dbReference>
<organism evidence="12 13">
    <name type="scientific">Sneathiella sedimenti</name>
    <dbReference type="NCBI Taxonomy" id="2816034"/>
    <lineage>
        <taxon>Bacteria</taxon>
        <taxon>Pseudomonadati</taxon>
        <taxon>Pseudomonadota</taxon>
        <taxon>Alphaproteobacteria</taxon>
        <taxon>Sneathiellales</taxon>
        <taxon>Sneathiellaceae</taxon>
        <taxon>Sneathiella</taxon>
    </lineage>
</organism>
<accession>A0ABS3F2R4</accession>
<evidence type="ECO:0000256" key="4">
    <source>
        <dbReference type="ARBA" id="ARBA00022679"/>
    </source>
</evidence>
<dbReference type="InterPro" id="IPR000417">
    <property type="entry name" value="Hyethyz_kinase"/>
</dbReference>
<evidence type="ECO:0000313" key="12">
    <source>
        <dbReference type="EMBL" id="MBO0332810.1"/>
    </source>
</evidence>
<evidence type="ECO:0000256" key="11">
    <source>
        <dbReference type="HAMAP-Rule" id="MF_00228"/>
    </source>
</evidence>
<dbReference type="CDD" id="cd01170">
    <property type="entry name" value="THZ_kinase"/>
    <property type="match status" value="1"/>
</dbReference>
<keyword evidence="8 11" id="KW-0067">ATP-binding</keyword>
<keyword evidence="7 11" id="KW-0418">Kinase</keyword>
<comment type="pathway">
    <text evidence="3 11">Cofactor biosynthesis; thiamine diphosphate biosynthesis; 4-methyl-5-(2-phosphoethyl)-thiazole from 5-(2-hydroxyethyl)-4-methylthiazole: step 1/1.</text>
</comment>
<dbReference type="Pfam" id="PF02110">
    <property type="entry name" value="HK"/>
    <property type="match status" value="2"/>
</dbReference>
<evidence type="ECO:0000313" key="13">
    <source>
        <dbReference type="Proteomes" id="UP000664761"/>
    </source>
</evidence>
<evidence type="ECO:0000256" key="8">
    <source>
        <dbReference type="ARBA" id="ARBA00022840"/>
    </source>
</evidence>
<feature type="binding site" evidence="11">
    <location>
        <position position="45"/>
    </location>
    <ligand>
        <name>substrate</name>
    </ligand>
</feature>
<protein>
    <recommendedName>
        <fullName evidence="11">Hydroxyethylthiazole kinase</fullName>
        <ecNumber evidence="11">2.7.1.50</ecNumber>
    </recommendedName>
    <alternativeName>
        <fullName evidence="11">4-methyl-5-beta-hydroxyethylthiazole kinase</fullName>
        <shortName evidence="11">TH kinase</shortName>
        <shortName evidence="11">Thz kinase</shortName>
    </alternativeName>
</protein>
<evidence type="ECO:0000256" key="5">
    <source>
        <dbReference type="ARBA" id="ARBA00022723"/>
    </source>
</evidence>
<evidence type="ECO:0000256" key="6">
    <source>
        <dbReference type="ARBA" id="ARBA00022741"/>
    </source>
</evidence>
<comment type="function">
    <text evidence="11">Catalyzes the phosphorylation of the hydroxyl group of 4-methyl-5-beta-hydroxyethylthiazole (THZ).</text>
</comment>
<gene>
    <name evidence="11" type="primary">thiM</name>
    <name evidence="12" type="ORF">J0X12_04250</name>
</gene>
<keyword evidence="13" id="KW-1185">Reference proteome</keyword>
<dbReference type="PIRSF" id="PIRSF000513">
    <property type="entry name" value="Thz_kinase"/>
    <property type="match status" value="1"/>
</dbReference>
<comment type="catalytic activity">
    <reaction evidence="1 11">
        <text>5-(2-hydroxyethyl)-4-methylthiazole + ATP = 4-methyl-5-(2-phosphooxyethyl)-thiazole + ADP + H(+)</text>
        <dbReference type="Rhea" id="RHEA:24212"/>
        <dbReference type="ChEBI" id="CHEBI:15378"/>
        <dbReference type="ChEBI" id="CHEBI:17957"/>
        <dbReference type="ChEBI" id="CHEBI:30616"/>
        <dbReference type="ChEBI" id="CHEBI:58296"/>
        <dbReference type="ChEBI" id="CHEBI:456216"/>
        <dbReference type="EC" id="2.7.1.50"/>
    </reaction>
</comment>
<keyword evidence="6 11" id="KW-0547">Nucleotide-binding</keyword>
<keyword evidence="10 11" id="KW-0784">Thiamine biosynthesis</keyword>
<comment type="similarity">
    <text evidence="11">Belongs to the Thz kinase family.</text>
</comment>
<feature type="binding site" evidence="11">
    <location>
        <position position="120"/>
    </location>
    <ligand>
        <name>ATP</name>
        <dbReference type="ChEBI" id="CHEBI:30616"/>
    </ligand>
</feature>
<dbReference type="SUPFAM" id="SSF53613">
    <property type="entry name" value="Ribokinase-like"/>
    <property type="match status" value="1"/>
</dbReference>
<evidence type="ECO:0000256" key="2">
    <source>
        <dbReference type="ARBA" id="ARBA00001946"/>
    </source>
</evidence>
<feature type="binding site" evidence="11">
    <location>
        <position position="147"/>
    </location>
    <ligand>
        <name>ATP</name>
        <dbReference type="ChEBI" id="CHEBI:30616"/>
    </ligand>
</feature>
<feature type="binding site" evidence="11">
    <location>
        <position position="174"/>
    </location>
    <ligand>
        <name>substrate</name>
    </ligand>
</feature>
<comment type="cofactor">
    <cofactor evidence="2 11">
        <name>Mg(2+)</name>
        <dbReference type="ChEBI" id="CHEBI:18420"/>
    </cofactor>
</comment>
<sequence length="244" mass="25364">MHENISKQLLQEMKIRRPAVHCLTNTVVQALTANTLLAVGAIPSMSSDIAEVADFTKSADALLVNIGTLDGDLKTSIKAAIAAARDNNIPWIFDPVFIDRSRPRAAYAKELLSLGPALIRGNKGEIALLGGSPAELARKTGAIVAMTGVTDIVTDGNMEITVEGGHELMSLVTGIGCAGTALLGACLAIVPPEKRLQAVAAGLSLLGEAGEKAATQAAGPGTFAALILDQIYQISQSSLQERKE</sequence>
<evidence type="ECO:0000256" key="7">
    <source>
        <dbReference type="ARBA" id="ARBA00022777"/>
    </source>
</evidence>
<evidence type="ECO:0000256" key="10">
    <source>
        <dbReference type="ARBA" id="ARBA00022977"/>
    </source>
</evidence>
<dbReference type="Proteomes" id="UP000664761">
    <property type="component" value="Unassembled WGS sequence"/>
</dbReference>
<dbReference type="RefSeq" id="WP_207042587.1">
    <property type="nucleotide sequence ID" value="NZ_JAFLNC010000001.1"/>
</dbReference>
<dbReference type="InterPro" id="IPR029056">
    <property type="entry name" value="Ribokinase-like"/>
</dbReference>
<dbReference type="Gene3D" id="3.40.1190.20">
    <property type="match status" value="1"/>
</dbReference>
<evidence type="ECO:0000256" key="3">
    <source>
        <dbReference type="ARBA" id="ARBA00004868"/>
    </source>
</evidence>
<keyword evidence="9 11" id="KW-0460">Magnesium</keyword>
<keyword evidence="4 11" id="KW-0808">Transferase</keyword>
<keyword evidence="5 11" id="KW-0479">Metal-binding</keyword>
<dbReference type="GO" id="GO:0016301">
    <property type="term" value="F:kinase activity"/>
    <property type="evidence" value="ECO:0007669"/>
    <property type="project" value="UniProtKB-KW"/>
</dbReference>
<name>A0ABS3F2R4_9PROT</name>
<comment type="caution">
    <text evidence="12">The sequence shown here is derived from an EMBL/GenBank/DDBJ whole genome shotgun (WGS) entry which is preliminary data.</text>
</comment>
<evidence type="ECO:0000256" key="1">
    <source>
        <dbReference type="ARBA" id="ARBA00001771"/>
    </source>
</evidence>
<evidence type="ECO:0000256" key="9">
    <source>
        <dbReference type="ARBA" id="ARBA00022842"/>
    </source>
</evidence>
<dbReference type="EC" id="2.7.1.50" evidence="11"/>
<reference evidence="12 13" key="1">
    <citation type="submission" date="2021-03" db="EMBL/GenBank/DDBJ databases">
        <title>Sneathiella sp. CAU 1612 isolated from Kang Won-do.</title>
        <authorList>
            <person name="Kim W."/>
        </authorList>
    </citation>
    <scope>NUCLEOTIDE SEQUENCE [LARGE SCALE GENOMIC DNA]</scope>
    <source>
        <strain evidence="12 13">CAU 1612</strain>
    </source>
</reference>